<dbReference type="OrthoDB" id="335953at2"/>
<dbReference type="Pfam" id="PF01041">
    <property type="entry name" value="DegT_DnrJ_EryC1"/>
    <property type="match status" value="1"/>
</dbReference>
<dbReference type="SUPFAM" id="SSF53383">
    <property type="entry name" value="PLP-dependent transferases"/>
    <property type="match status" value="1"/>
</dbReference>
<keyword evidence="2" id="KW-0663">Pyridoxal phosphate</keyword>
<dbReference type="Proteomes" id="UP000043763">
    <property type="component" value="Unassembled WGS sequence"/>
</dbReference>
<dbReference type="Gene3D" id="3.40.640.10">
    <property type="entry name" value="Type I PLP-dependent aspartate aminotransferase-like (Major domain)"/>
    <property type="match status" value="1"/>
</dbReference>
<comment type="similarity">
    <text evidence="1 2">Belongs to the DegT/DnrJ/EryC1 family.</text>
</comment>
<proteinExistence type="inferred from homology"/>
<reference evidence="4" key="1">
    <citation type="submission" date="2015-04" db="EMBL/GenBank/DDBJ databases">
        <authorList>
            <person name="Mushtaq Mamoona"/>
        </authorList>
    </citation>
    <scope>NUCLEOTIDE SEQUENCE [LARGE SCALE GENOMIC DNA]</scope>
    <source>
        <strain evidence="4">AN4859/03</strain>
    </source>
</reference>
<sequence length="350" mass="39372">MIRHSRPTIRKKDLESALKVMISDNLATGNVIQEFERSFANYFGKGFTAIFVNSGTAALELILRHLKVGEGDEVIMSSFLNASPLQVVTSLKATPVLIDIDEDSFQISMDNVIEAINEKTKAIIVSHMFGNCALIDELADIKVPVIEDASHSLGGKYRDTLLGSFGDFAYFSLSATRMITSGGAGGMILTKKKGMDAIRDIIHYDKKENFVRRFNYCATDLQASIGIEELKHLERMVEVRGDIASFYDNAILESNLMKLSTHDSESPSYYRYVCMLNGSMNIYDAIKMFERHNVEAARPIFKPLHQYLNLPNENYPNTENAYLKSISLPIYPTLQKNEAELICKLIKQIR</sequence>
<evidence type="ECO:0000313" key="3">
    <source>
        <dbReference type="EMBL" id="CRF33726.1"/>
    </source>
</evidence>
<keyword evidence="3" id="KW-0032">Aminotransferase</keyword>
<dbReference type="RefSeq" id="WP_048594833.1">
    <property type="nucleotide sequence ID" value="NZ_CVLB01000001.1"/>
</dbReference>
<dbReference type="PANTHER" id="PTHR30244">
    <property type="entry name" value="TRANSAMINASE"/>
    <property type="match status" value="1"/>
</dbReference>
<accession>A0A0G4K7J3</accession>
<dbReference type="PANTHER" id="PTHR30244:SF34">
    <property type="entry name" value="DTDP-4-AMINO-4,6-DIDEOXYGALACTOSE TRANSAMINASE"/>
    <property type="match status" value="1"/>
</dbReference>
<dbReference type="Gene3D" id="3.90.1150.10">
    <property type="entry name" value="Aspartate Aminotransferase, domain 1"/>
    <property type="match status" value="1"/>
</dbReference>
<dbReference type="PIRSF" id="PIRSF000390">
    <property type="entry name" value="PLP_StrS"/>
    <property type="match status" value="1"/>
</dbReference>
<dbReference type="AlphaFoldDB" id="A0A0G4K7J3"/>
<dbReference type="InterPro" id="IPR015424">
    <property type="entry name" value="PyrdxlP-dep_Trfase"/>
</dbReference>
<keyword evidence="4" id="KW-1185">Reference proteome</keyword>
<dbReference type="GO" id="GO:0030170">
    <property type="term" value="F:pyridoxal phosphate binding"/>
    <property type="evidence" value="ECO:0007669"/>
    <property type="project" value="TreeGrafter"/>
</dbReference>
<keyword evidence="3" id="KW-0808">Transferase</keyword>
<dbReference type="InterPro" id="IPR000653">
    <property type="entry name" value="DegT/StrS_aminotransferase"/>
</dbReference>
<evidence type="ECO:0000256" key="1">
    <source>
        <dbReference type="ARBA" id="ARBA00037999"/>
    </source>
</evidence>
<dbReference type="GO" id="GO:0008483">
    <property type="term" value="F:transaminase activity"/>
    <property type="evidence" value="ECO:0007669"/>
    <property type="project" value="UniProtKB-KW"/>
</dbReference>
<protein>
    <submittedName>
        <fullName evidence="3">Aminotransferase DegT</fullName>
    </submittedName>
</protein>
<name>A0A0G4K7J3_9SPIR</name>
<gene>
    <name evidence="3" type="ORF">BRSU_1626</name>
</gene>
<dbReference type="InterPro" id="IPR015421">
    <property type="entry name" value="PyrdxlP-dep_Trfase_major"/>
</dbReference>
<evidence type="ECO:0000256" key="2">
    <source>
        <dbReference type="RuleBase" id="RU004508"/>
    </source>
</evidence>
<organism evidence="3 4">
    <name type="scientific">Brachyspira suanatina</name>
    <dbReference type="NCBI Taxonomy" id="381802"/>
    <lineage>
        <taxon>Bacteria</taxon>
        <taxon>Pseudomonadati</taxon>
        <taxon>Spirochaetota</taxon>
        <taxon>Spirochaetia</taxon>
        <taxon>Brachyspirales</taxon>
        <taxon>Brachyspiraceae</taxon>
        <taxon>Brachyspira</taxon>
    </lineage>
</organism>
<dbReference type="InterPro" id="IPR015422">
    <property type="entry name" value="PyrdxlP-dep_Trfase_small"/>
</dbReference>
<dbReference type="EMBL" id="CVLB01000001">
    <property type="protein sequence ID" value="CRF33726.1"/>
    <property type="molecule type" value="Genomic_DNA"/>
</dbReference>
<evidence type="ECO:0000313" key="4">
    <source>
        <dbReference type="Proteomes" id="UP000043763"/>
    </source>
</evidence>
<dbReference type="GO" id="GO:0000271">
    <property type="term" value="P:polysaccharide biosynthetic process"/>
    <property type="evidence" value="ECO:0007669"/>
    <property type="project" value="TreeGrafter"/>
</dbReference>